<dbReference type="GO" id="GO:0004674">
    <property type="term" value="F:protein serine/threonine kinase activity"/>
    <property type="evidence" value="ECO:0007669"/>
    <property type="project" value="UniProtKB-KW"/>
</dbReference>
<dbReference type="InterPro" id="IPR050660">
    <property type="entry name" value="NEK_Ser/Thr_kinase"/>
</dbReference>
<evidence type="ECO:0000256" key="9">
    <source>
        <dbReference type="SAM" id="MobiDB-lite"/>
    </source>
</evidence>
<dbReference type="InterPro" id="IPR000719">
    <property type="entry name" value="Prot_kinase_dom"/>
</dbReference>
<dbReference type="InterPro" id="IPR039448">
    <property type="entry name" value="Beta_helix"/>
</dbReference>
<evidence type="ECO:0000256" key="4">
    <source>
        <dbReference type="ARBA" id="ARBA00022741"/>
    </source>
</evidence>
<reference evidence="11" key="1">
    <citation type="journal article" date="2012" name="Proc. Natl. Acad. Sci. U.S.A.">
        <title>Antigenic diversity is generated by distinct evolutionary mechanisms in African trypanosome species.</title>
        <authorList>
            <person name="Jackson A.P."/>
            <person name="Berry A."/>
            <person name="Aslett M."/>
            <person name="Allison H.C."/>
            <person name="Burton P."/>
            <person name="Vavrova-Anderson J."/>
            <person name="Brown R."/>
            <person name="Browne H."/>
            <person name="Corton N."/>
            <person name="Hauser H."/>
            <person name="Gamble J."/>
            <person name="Gilderthorp R."/>
            <person name="Marcello L."/>
            <person name="McQuillan J."/>
            <person name="Otto T.D."/>
            <person name="Quail M.A."/>
            <person name="Sanders M.J."/>
            <person name="van Tonder A."/>
            <person name="Ginger M.L."/>
            <person name="Field M.C."/>
            <person name="Barry J.D."/>
            <person name="Hertz-Fowler C."/>
            <person name="Berriman M."/>
        </authorList>
    </citation>
    <scope>NUCLEOTIDE SEQUENCE</scope>
    <source>
        <strain evidence="11">IL3000</strain>
    </source>
</reference>
<keyword evidence="6" id="KW-0067">ATP-binding</keyword>
<keyword evidence="4" id="KW-0547">Nucleotide-binding</keyword>
<protein>
    <recommendedName>
        <fullName evidence="1">non-specific serine/threonine protein kinase</fullName>
        <ecNumber evidence="1">2.7.11.1</ecNumber>
    </recommendedName>
</protein>
<dbReference type="InterPro" id="IPR008271">
    <property type="entry name" value="Ser/Thr_kinase_AS"/>
</dbReference>
<evidence type="ECO:0000256" key="5">
    <source>
        <dbReference type="ARBA" id="ARBA00022777"/>
    </source>
</evidence>
<dbReference type="InterPro" id="IPR011009">
    <property type="entry name" value="Kinase-like_dom_sf"/>
</dbReference>
<keyword evidence="5" id="KW-0418">Kinase</keyword>
<dbReference type="SMART" id="SM00220">
    <property type="entry name" value="S_TKc"/>
    <property type="match status" value="1"/>
</dbReference>
<name>G0UNT8_TRYCI</name>
<evidence type="ECO:0000256" key="3">
    <source>
        <dbReference type="ARBA" id="ARBA00022679"/>
    </source>
</evidence>
<dbReference type="Pfam" id="PF00069">
    <property type="entry name" value="Pkinase"/>
    <property type="match status" value="2"/>
</dbReference>
<dbReference type="PROSITE" id="PS00108">
    <property type="entry name" value="PROTEIN_KINASE_ST"/>
    <property type="match status" value="1"/>
</dbReference>
<dbReference type="SUPFAM" id="SSF56112">
    <property type="entry name" value="Protein kinase-like (PK-like)"/>
    <property type="match status" value="1"/>
</dbReference>
<dbReference type="PROSITE" id="PS50011">
    <property type="entry name" value="PROTEIN_KINASE_DOM"/>
    <property type="match status" value="1"/>
</dbReference>
<dbReference type="FunFam" id="1.10.510.10:FF:001286">
    <property type="entry name" value="Possible serine/threonine kinase"/>
    <property type="match status" value="1"/>
</dbReference>
<feature type="domain" description="Protein kinase" evidence="10">
    <location>
        <begin position="4"/>
        <end position="317"/>
    </location>
</feature>
<dbReference type="SMART" id="SM00710">
    <property type="entry name" value="PbH1"/>
    <property type="match status" value="9"/>
</dbReference>
<evidence type="ECO:0000313" key="11">
    <source>
        <dbReference type="EMBL" id="CCC91049.1"/>
    </source>
</evidence>
<comment type="catalytic activity">
    <reaction evidence="7">
        <text>L-threonyl-[protein] + ATP = O-phospho-L-threonyl-[protein] + ADP + H(+)</text>
        <dbReference type="Rhea" id="RHEA:46608"/>
        <dbReference type="Rhea" id="RHEA-COMP:11060"/>
        <dbReference type="Rhea" id="RHEA-COMP:11605"/>
        <dbReference type="ChEBI" id="CHEBI:15378"/>
        <dbReference type="ChEBI" id="CHEBI:30013"/>
        <dbReference type="ChEBI" id="CHEBI:30616"/>
        <dbReference type="ChEBI" id="CHEBI:61977"/>
        <dbReference type="ChEBI" id="CHEBI:456216"/>
        <dbReference type="EC" id="2.7.11.1"/>
    </reaction>
</comment>
<dbReference type="VEuPathDB" id="TriTrypDB:TcIL3000_6_2950"/>
<dbReference type="GO" id="GO:0005524">
    <property type="term" value="F:ATP binding"/>
    <property type="evidence" value="ECO:0007669"/>
    <property type="project" value="UniProtKB-KW"/>
</dbReference>
<dbReference type="Gene3D" id="3.30.200.20">
    <property type="entry name" value="Phosphorylase Kinase, domain 1"/>
    <property type="match status" value="1"/>
</dbReference>
<evidence type="ECO:0000256" key="8">
    <source>
        <dbReference type="ARBA" id="ARBA00048679"/>
    </source>
</evidence>
<dbReference type="InterPro" id="IPR012334">
    <property type="entry name" value="Pectin_lyas_fold"/>
</dbReference>
<dbReference type="EMBL" id="HE575319">
    <property type="protein sequence ID" value="CCC91049.1"/>
    <property type="molecule type" value="Genomic_DNA"/>
</dbReference>
<feature type="region of interest" description="Disordered" evidence="9">
    <location>
        <begin position="351"/>
        <end position="393"/>
    </location>
</feature>
<dbReference type="InterPro" id="IPR011050">
    <property type="entry name" value="Pectin_lyase_fold/virulence"/>
</dbReference>
<gene>
    <name evidence="11" type="ORF">TCIL3000_6_2950</name>
</gene>
<evidence type="ECO:0000259" key="10">
    <source>
        <dbReference type="PROSITE" id="PS50011"/>
    </source>
</evidence>
<keyword evidence="3" id="KW-0808">Transferase</keyword>
<evidence type="ECO:0000256" key="7">
    <source>
        <dbReference type="ARBA" id="ARBA00047899"/>
    </source>
</evidence>
<evidence type="ECO:0000256" key="6">
    <source>
        <dbReference type="ARBA" id="ARBA00022840"/>
    </source>
</evidence>
<keyword evidence="2" id="KW-0723">Serine/threonine-protein kinase</keyword>
<dbReference type="PANTHER" id="PTHR43671">
    <property type="entry name" value="SERINE/THREONINE-PROTEIN KINASE NEK"/>
    <property type="match status" value="1"/>
</dbReference>
<sequence length="847" mass="91466">MEDYTLCHAIGDGAQGTVLCVKHKPTGRKLAMKVIRCPNFASVNSALKEIKVLIQLRHPHIVAYVDFFLVFDHNEVKRLLNTFLIRVKQNSDEAQGEGCDMPLDSSTAVIQENSFEGAGAVISPNEICVCLVMELCVHGDIGMIIKKSKRSFMASGLHPVPEAQILSWMKQCVAALTFIHGEGFLHRDLKPTNIFLDADRKAKIGDFGLAVATGVSQNSVVGTPLYIAPEHLLNEPYGDKVDVWGLAVVMLELITLHDQPMNRRVVEDSAAINKVVEQVVAMGFSGKIGELLRDMLRRHPDDRPSLDDVARRIDTMVGAPPILANNVPLCSHSDSVEAPRSVILVNDGDRSELVPSSAGCNSGASCRDSGRGSRGRRSFSSYERTPLSVTGSSHNTRAHFLREENSSAGRTMKWRTASLNSTLSRIGTPGRAPRVEKGVSIINPKTFGSCNNTADALEPEPIPKTSVHVPADYPTIAAALRGVRDLPHVCKVVVAGTTVFKEPLILQDDLPDNLCISGENPPPVIEVTDEVFAINCVSGRGTLENFVIRHATRKMHDSSPGGTQERGDKSAPHFAAVSVVGGEWTISRCRISSCSGSGITVSGNMAAGTVVSRCDIFDIKTAGVIILEKARGLFEKNTVKNCKLAGFLLKRESEARVRGNRVIDSSVTGIFLHNAHGTVEENYIGNSGSFGVVAKGPRTCAVICRNRILASQKAGVFCFSEAAPIILENDIARSSRAGILIKERAAPTVLRNVIHRGKEAGIYVFQDGAGVIEENEIMNNLSAGIIVTSSGCPQVIRNKICGNRYEGVWVCKDGSGTFVGNDVRGNAKGPVDIEVGCSPQWFENREE</sequence>
<evidence type="ECO:0000256" key="1">
    <source>
        <dbReference type="ARBA" id="ARBA00012513"/>
    </source>
</evidence>
<accession>G0UNT8</accession>
<dbReference type="Gene3D" id="2.160.20.10">
    <property type="entry name" value="Single-stranded right-handed beta-helix, Pectin lyase-like"/>
    <property type="match status" value="2"/>
</dbReference>
<dbReference type="EC" id="2.7.11.1" evidence="1"/>
<dbReference type="SUPFAM" id="SSF51126">
    <property type="entry name" value="Pectin lyase-like"/>
    <property type="match status" value="2"/>
</dbReference>
<proteinExistence type="predicted"/>
<evidence type="ECO:0000256" key="2">
    <source>
        <dbReference type="ARBA" id="ARBA00022527"/>
    </source>
</evidence>
<dbReference type="AlphaFoldDB" id="G0UNT8"/>
<dbReference type="PANTHER" id="PTHR43671:SF98">
    <property type="entry name" value="SERINE_THREONINE-PROTEIN KINASE NEK11"/>
    <property type="match status" value="1"/>
</dbReference>
<organism evidence="11">
    <name type="scientific">Trypanosoma congolense (strain IL3000)</name>
    <dbReference type="NCBI Taxonomy" id="1068625"/>
    <lineage>
        <taxon>Eukaryota</taxon>
        <taxon>Discoba</taxon>
        <taxon>Euglenozoa</taxon>
        <taxon>Kinetoplastea</taxon>
        <taxon>Metakinetoplastina</taxon>
        <taxon>Trypanosomatida</taxon>
        <taxon>Trypanosomatidae</taxon>
        <taxon>Trypanosoma</taxon>
        <taxon>Nannomonas</taxon>
    </lineage>
</organism>
<dbReference type="Gene3D" id="1.10.510.10">
    <property type="entry name" value="Transferase(Phosphotransferase) domain 1"/>
    <property type="match status" value="1"/>
</dbReference>
<dbReference type="InterPro" id="IPR006626">
    <property type="entry name" value="PbH1"/>
</dbReference>
<comment type="catalytic activity">
    <reaction evidence="8">
        <text>L-seryl-[protein] + ATP = O-phospho-L-seryl-[protein] + ADP + H(+)</text>
        <dbReference type="Rhea" id="RHEA:17989"/>
        <dbReference type="Rhea" id="RHEA-COMP:9863"/>
        <dbReference type="Rhea" id="RHEA-COMP:11604"/>
        <dbReference type="ChEBI" id="CHEBI:15378"/>
        <dbReference type="ChEBI" id="CHEBI:29999"/>
        <dbReference type="ChEBI" id="CHEBI:30616"/>
        <dbReference type="ChEBI" id="CHEBI:83421"/>
        <dbReference type="ChEBI" id="CHEBI:456216"/>
        <dbReference type="EC" id="2.7.11.1"/>
    </reaction>
</comment>
<dbReference type="Pfam" id="PF13229">
    <property type="entry name" value="Beta_helix"/>
    <property type="match status" value="1"/>
</dbReference>